<keyword evidence="5 7" id="KW-0472">Membrane</keyword>
<evidence type="ECO:0000259" key="8">
    <source>
        <dbReference type="Pfam" id="PF02687"/>
    </source>
</evidence>
<proteinExistence type="inferred from homology"/>
<dbReference type="PANTHER" id="PTHR30572">
    <property type="entry name" value="MEMBRANE COMPONENT OF TRANSPORTER-RELATED"/>
    <property type="match status" value="1"/>
</dbReference>
<dbReference type="PANTHER" id="PTHR30572:SF4">
    <property type="entry name" value="ABC TRANSPORTER PERMEASE YTRF"/>
    <property type="match status" value="1"/>
</dbReference>
<evidence type="ECO:0000256" key="4">
    <source>
        <dbReference type="ARBA" id="ARBA00022989"/>
    </source>
</evidence>
<evidence type="ECO:0000313" key="10">
    <source>
        <dbReference type="Proteomes" id="UP000254033"/>
    </source>
</evidence>
<dbReference type="Proteomes" id="UP000254033">
    <property type="component" value="Unassembled WGS sequence"/>
</dbReference>
<reference evidence="9 10" key="1">
    <citation type="submission" date="2018-06" db="EMBL/GenBank/DDBJ databases">
        <authorList>
            <consortium name="Pathogen Informatics"/>
            <person name="Doyle S."/>
        </authorList>
    </citation>
    <scope>NUCLEOTIDE SEQUENCE [LARGE SCALE GENOMIC DNA]</scope>
    <source>
        <strain evidence="9 10">NCTC11978</strain>
    </source>
</reference>
<evidence type="ECO:0000256" key="5">
    <source>
        <dbReference type="ARBA" id="ARBA00023136"/>
    </source>
</evidence>
<dbReference type="InterPro" id="IPR003838">
    <property type="entry name" value="ABC3_permease_C"/>
</dbReference>
<evidence type="ECO:0000256" key="6">
    <source>
        <dbReference type="ARBA" id="ARBA00038076"/>
    </source>
</evidence>
<dbReference type="AlphaFoldDB" id="A0A378IY39"/>
<dbReference type="InterPro" id="IPR050250">
    <property type="entry name" value="Macrolide_Exporter_MacB"/>
</dbReference>
<dbReference type="Pfam" id="PF02687">
    <property type="entry name" value="FtsX"/>
    <property type="match status" value="1"/>
</dbReference>
<evidence type="ECO:0000256" key="7">
    <source>
        <dbReference type="SAM" id="Phobius"/>
    </source>
</evidence>
<keyword evidence="3 7" id="KW-0812">Transmembrane</keyword>
<dbReference type="EMBL" id="UGNY01000001">
    <property type="protein sequence ID" value="STX36934.1"/>
    <property type="molecule type" value="Genomic_DNA"/>
</dbReference>
<dbReference type="GO" id="GO:0005886">
    <property type="term" value="C:plasma membrane"/>
    <property type="evidence" value="ECO:0007669"/>
    <property type="project" value="UniProtKB-SubCell"/>
</dbReference>
<dbReference type="GO" id="GO:0022857">
    <property type="term" value="F:transmembrane transporter activity"/>
    <property type="evidence" value="ECO:0007669"/>
    <property type="project" value="TreeGrafter"/>
</dbReference>
<gene>
    <name evidence="9" type="primary">macB_3</name>
    <name evidence="9" type="ORF">NCTC11978_00082</name>
</gene>
<sequence length="206" mass="22345">MVFFNEDINQSAIIPIAGMPLVSKDSKINNAVVLLQPDSPIDEVIAQIKQILTAQAPKLNIFPRSAKQIIASMENQGRIFTLLLAVIGGISLLVGGIGVMNVMLVSVSERKKEIGIRKAVGAKNSEIQALFLIESVMLSFLGGVLGVILGLIFTRGVAYFSQWHFTFFFMPPLAGFAVSVATGIFFGFYPARRAAKLEPMVSLRSE</sequence>
<comment type="subcellular location">
    <subcellularLocation>
        <location evidence="1">Cell membrane</location>
        <topology evidence="1">Multi-pass membrane protein</topology>
    </subcellularLocation>
</comment>
<evidence type="ECO:0000256" key="1">
    <source>
        <dbReference type="ARBA" id="ARBA00004651"/>
    </source>
</evidence>
<organism evidence="9 10">
    <name type="scientific">Legionella feeleii</name>
    <dbReference type="NCBI Taxonomy" id="453"/>
    <lineage>
        <taxon>Bacteria</taxon>
        <taxon>Pseudomonadati</taxon>
        <taxon>Pseudomonadota</taxon>
        <taxon>Gammaproteobacteria</taxon>
        <taxon>Legionellales</taxon>
        <taxon>Legionellaceae</taxon>
        <taxon>Legionella</taxon>
    </lineage>
</organism>
<keyword evidence="2" id="KW-1003">Cell membrane</keyword>
<dbReference type="GO" id="GO:0016787">
    <property type="term" value="F:hydrolase activity"/>
    <property type="evidence" value="ECO:0007669"/>
    <property type="project" value="UniProtKB-KW"/>
</dbReference>
<keyword evidence="4 7" id="KW-1133">Transmembrane helix</keyword>
<comment type="similarity">
    <text evidence="6">Belongs to the ABC-4 integral membrane protein family.</text>
</comment>
<feature type="transmembrane region" description="Helical" evidence="7">
    <location>
        <begin position="129"/>
        <end position="153"/>
    </location>
</feature>
<evidence type="ECO:0000256" key="2">
    <source>
        <dbReference type="ARBA" id="ARBA00022475"/>
    </source>
</evidence>
<dbReference type="EC" id="3.6.3.-" evidence="9"/>
<feature type="transmembrane region" description="Helical" evidence="7">
    <location>
        <begin position="82"/>
        <end position="108"/>
    </location>
</feature>
<evidence type="ECO:0000313" key="9">
    <source>
        <dbReference type="EMBL" id="STX36934.1"/>
    </source>
</evidence>
<keyword evidence="9" id="KW-0378">Hydrolase</keyword>
<name>A0A378IY39_9GAMM</name>
<feature type="transmembrane region" description="Helical" evidence="7">
    <location>
        <begin position="165"/>
        <end position="189"/>
    </location>
</feature>
<feature type="domain" description="ABC3 transporter permease C-terminal" evidence="8">
    <location>
        <begin position="86"/>
        <end position="199"/>
    </location>
</feature>
<protein>
    <submittedName>
        <fullName evidence="9">ABC transporter permease</fullName>
        <ecNumber evidence="9">3.6.3.-</ecNumber>
    </submittedName>
</protein>
<accession>A0A378IY39</accession>
<evidence type="ECO:0000256" key="3">
    <source>
        <dbReference type="ARBA" id="ARBA00022692"/>
    </source>
</evidence>